<dbReference type="InterPro" id="IPR014756">
    <property type="entry name" value="Ig_E-set"/>
</dbReference>
<dbReference type="STRING" id="77044.A0A1W2TJU8"/>
<dbReference type="EMBL" id="DF977462">
    <property type="protein sequence ID" value="GAP88513.1"/>
    <property type="molecule type" value="Genomic_DNA"/>
</dbReference>
<dbReference type="Gene3D" id="2.60.40.10">
    <property type="entry name" value="Immunoglobulins"/>
    <property type="match status" value="1"/>
</dbReference>
<feature type="region of interest" description="Disordered" evidence="1">
    <location>
        <begin position="336"/>
        <end position="454"/>
    </location>
</feature>
<dbReference type="OMA" id="IGIGWWQ"/>
<name>A0A1W2TJU8_ROSNE</name>
<evidence type="ECO:0000256" key="1">
    <source>
        <dbReference type="SAM" id="MobiDB-lite"/>
    </source>
</evidence>
<dbReference type="Proteomes" id="UP000054516">
    <property type="component" value="Unassembled WGS sequence"/>
</dbReference>
<dbReference type="CDD" id="cd02859">
    <property type="entry name" value="E_set_AMPKbeta_like_N"/>
    <property type="match status" value="1"/>
</dbReference>
<organism evidence="2">
    <name type="scientific">Rosellinia necatrix</name>
    <name type="common">White root-rot fungus</name>
    <dbReference type="NCBI Taxonomy" id="77044"/>
    <lineage>
        <taxon>Eukaryota</taxon>
        <taxon>Fungi</taxon>
        <taxon>Dikarya</taxon>
        <taxon>Ascomycota</taxon>
        <taxon>Pezizomycotina</taxon>
        <taxon>Sordariomycetes</taxon>
        <taxon>Xylariomycetidae</taxon>
        <taxon>Xylariales</taxon>
        <taxon>Xylariaceae</taxon>
        <taxon>Rosellinia</taxon>
    </lineage>
</organism>
<sequence length="489" mass="53586">MSASKVSLTFTFHRKGVQPPLFVAGSFSNPPWQPIEMDATVDQHGDFIFTKQVMVAENSMIQYKFRHASGDWWALDPDADTVTDDNGNLNSLLRSPAIFATQGTTPVLDIRDAQSQNTTASHVSKIPGAAERPVASAKRQIMDTDIVDIDSPRKLVEDNTSRHLPLTPIEEATNTISEAAGTAFQPYGNYLEIDEDGPPLMFSHECFAPPSDDLTLACQESDPPYGNFDSSSEPVDQLDTDYDNPQLEHFPSDHDSIIATMRRLSTTIEADPTVVDTFSLSPIMKAKSSTSSSPSRVLISGDSTNYDYLQTDNMSRQPSSIAASGHSLQSIIEGDEIPDGNWMRDGAEHSDTAGQHISPDRRRSLSSASLGSSNADEGISMNTKRSESINDSPRKKTTDDAKHLATLNGANRNSVRRPTEVDTGSRSFSSKDSEINNQASLQKPTNGKQPQSIREHQKGNWLGTFFHTVFVDWIGGLFGWLCGRSQNEV</sequence>
<reference evidence="2" key="1">
    <citation type="submission" date="2016-03" db="EMBL/GenBank/DDBJ databases">
        <title>Draft genome sequence of Rosellinia necatrix.</title>
        <authorList>
            <person name="Kanematsu S."/>
        </authorList>
    </citation>
    <scope>NUCLEOTIDE SEQUENCE [LARGE SCALE GENOMIC DNA]</scope>
    <source>
        <strain evidence="2">W97</strain>
    </source>
</reference>
<dbReference type="OrthoDB" id="5350410at2759"/>
<protein>
    <submittedName>
        <fullName evidence="2">Putative pt repeat family protein</fullName>
    </submittedName>
</protein>
<dbReference type="SUPFAM" id="SSF81296">
    <property type="entry name" value="E set domains"/>
    <property type="match status" value="1"/>
</dbReference>
<accession>A0A1W2TJU8</accession>
<feature type="compositionally biased region" description="Polar residues" evidence="1">
    <location>
        <begin position="435"/>
        <end position="452"/>
    </location>
</feature>
<evidence type="ECO:0000313" key="2">
    <source>
        <dbReference type="EMBL" id="GAP88513.1"/>
    </source>
</evidence>
<dbReference type="AlphaFoldDB" id="A0A1W2TJU8"/>
<feature type="compositionally biased region" description="Basic and acidic residues" evidence="1">
    <location>
        <begin position="384"/>
        <end position="403"/>
    </location>
</feature>
<gene>
    <name evidence="2" type="ORF">SAMD00023353_1701290</name>
</gene>
<evidence type="ECO:0000313" key="3">
    <source>
        <dbReference type="Proteomes" id="UP000054516"/>
    </source>
</evidence>
<keyword evidence="3" id="KW-1185">Reference proteome</keyword>
<dbReference type="InterPro" id="IPR013783">
    <property type="entry name" value="Ig-like_fold"/>
</dbReference>
<proteinExistence type="predicted"/>